<gene>
    <name evidence="1" type="ordered locus">SBG_1427</name>
</gene>
<evidence type="ECO:0008006" key="3">
    <source>
        <dbReference type="Google" id="ProtNLM"/>
    </source>
</evidence>
<accession>A0A0K0HAU2</accession>
<dbReference type="eggNOG" id="ENOG5030M2W">
    <property type="taxonomic scope" value="Bacteria"/>
</dbReference>
<organism evidence="1 2">
    <name type="scientific">Salmonella bongori (strain ATCC 43975 / DSM 13772 / NCTC 12419)</name>
    <dbReference type="NCBI Taxonomy" id="218493"/>
    <lineage>
        <taxon>Bacteria</taxon>
        <taxon>Pseudomonadati</taxon>
        <taxon>Pseudomonadota</taxon>
        <taxon>Gammaproteobacteria</taxon>
        <taxon>Enterobacterales</taxon>
        <taxon>Enterobacteriaceae</taxon>
        <taxon>Salmonella</taxon>
    </lineage>
</organism>
<dbReference type="Proteomes" id="UP000000289">
    <property type="component" value="Chromosome"/>
</dbReference>
<dbReference type="GeneID" id="44983083"/>
<dbReference type="EMBL" id="FR877557">
    <property type="protein sequence ID" value="CCC30514.1"/>
    <property type="molecule type" value="Genomic_DNA"/>
</dbReference>
<reference evidence="1 2" key="1">
    <citation type="journal article" date="2011" name="PLoS Pathog.">
        <title>Salmonella bongori provides insights into the evolution of the Salmonellae.</title>
        <authorList>
            <person name="Fookes M."/>
            <person name="Schroeder G.N."/>
            <person name="Langridge G.C."/>
            <person name="Blondel C.J."/>
            <person name="Mammina C."/>
            <person name="Connor T.R."/>
            <person name="Seth-Smith H."/>
            <person name="Vernikos G.S."/>
            <person name="Robinson K.S."/>
            <person name="Sanders M."/>
            <person name="Petty N.K."/>
            <person name="Kingsley R.A."/>
            <person name="Baumler A.J."/>
            <person name="Nuccio S.P."/>
            <person name="Contreras I."/>
            <person name="Santiviago C.A."/>
            <person name="Maskell D."/>
            <person name="Barrow P."/>
            <person name="Humphrey T."/>
            <person name="Nastasi A."/>
            <person name="Roberts M."/>
            <person name="Frankel G."/>
            <person name="Parkhill J."/>
            <person name="Dougan G."/>
            <person name="Thomson N.R."/>
        </authorList>
    </citation>
    <scope>NUCLEOTIDE SEQUENCE [LARGE SCALE GENOMIC DNA]</scope>
    <source>
        <strain evidence="2">ATCC 43975 / DSM 13772 / NCTC 12419</strain>
    </source>
</reference>
<dbReference type="RefSeq" id="WP_001123165.1">
    <property type="nucleotide sequence ID" value="NC_015761.1"/>
</dbReference>
<protein>
    <recommendedName>
        <fullName evidence="3">Cytoplasmic protein</fullName>
    </recommendedName>
</protein>
<evidence type="ECO:0000313" key="1">
    <source>
        <dbReference type="EMBL" id="CCC30514.1"/>
    </source>
</evidence>
<proteinExistence type="predicted"/>
<dbReference type="AlphaFoldDB" id="A0A0K0HAU2"/>
<name>A0A0K0HAU2_SALBC</name>
<dbReference type="KEGG" id="sbg:SBG_1427"/>
<evidence type="ECO:0000313" key="2">
    <source>
        <dbReference type="Proteomes" id="UP000000289"/>
    </source>
</evidence>
<sequence>MPITSASTYARVFAAESKLYHAAGNYENKLGTKLAKGIVGALTLGIGYGIIRLIEHYHNVLPKMEEYRANAENIYHSLARTLVTEEQVVRVTLADKRVLKLEQVVNKDDNESYVRISEGKHVEVIKGNFKDILIRLSREFESAPGIYDVSNNYKPPEFFMEMCACKIAEVINYIPSKQQYKNLYGYNLDNIYTALLQASNSGESSAKVALCGGEEVEFLTFLNPDSGQSMVRVINGEQVIELESTFVSLCQDMDFLIYLRDADKEAETFEAWVNKNKNSAGAIPPQSVYDRDADCMADAVAKRLADATQRFNATYGVNNPPGKTPLIFKE</sequence>